<comment type="caution">
    <text evidence="2">The sequence shown here is derived from an EMBL/GenBank/DDBJ whole genome shotgun (WGS) entry which is preliminary data.</text>
</comment>
<evidence type="ECO:0000313" key="2">
    <source>
        <dbReference type="EMBL" id="MFD2115285.1"/>
    </source>
</evidence>
<sequence>MSIFYDNLPFPLFIGITVIVPILILLYFHKKKSEYPTTFLVGMVFLCLTAFSAAVVRVFIEYRLYEKYLHWFGAIPIPFVLFTIPFIMVGAYQKVKHDEVQRKKILLFSLIQLLIILFIVFLAIFKPWE</sequence>
<dbReference type="EMBL" id="JBHUHO010000014">
    <property type="protein sequence ID" value="MFD2115285.1"/>
    <property type="molecule type" value="Genomic_DNA"/>
</dbReference>
<protein>
    <submittedName>
        <fullName evidence="2">Uncharacterized protein</fullName>
    </submittedName>
</protein>
<feature type="transmembrane region" description="Helical" evidence="1">
    <location>
        <begin position="12"/>
        <end position="28"/>
    </location>
</feature>
<proteinExistence type="predicted"/>
<gene>
    <name evidence="2" type="ORF">ACFSJH_06005</name>
</gene>
<feature type="transmembrane region" description="Helical" evidence="1">
    <location>
        <begin position="40"/>
        <end position="60"/>
    </location>
</feature>
<feature type="transmembrane region" description="Helical" evidence="1">
    <location>
        <begin position="72"/>
        <end position="93"/>
    </location>
</feature>
<organism evidence="2 3">
    <name type="scientific">Paenibacillus yanchengensis</name>
    <dbReference type="NCBI Taxonomy" id="2035833"/>
    <lineage>
        <taxon>Bacteria</taxon>
        <taxon>Bacillati</taxon>
        <taxon>Bacillota</taxon>
        <taxon>Bacilli</taxon>
        <taxon>Bacillales</taxon>
        <taxon>Paenibacillaceae</taxon>
        <taxon>Paenibacillus</taxon>
    </lineage>
</organism>
<accession>A0ABW4YHS4</accession>
<reference evidence="3" key="1">
    <citation type="journal article" date="2019" name="Int. J. Syst. Evol. Microbiol.">
        <title>The Global Catalogue of Microorganisms (GCM) 10K type strain sequencing project: providing services to taxonomists for standard genome sequencing and annotation.</title>
        <authorList>
            <consortium name="The Broad Institute Genomics Platform"/>
            <consortium name="The Broad Institute Genome Sequencing Center for Infectious Disease"/>
            <person name="Wu L."/>
            <person name="Ma J."/>
        </authorList>
    </citation>
    <scope>NUCLEOTIDE SEQUENCE [LARGE SCALE GENOMIC DNA]</scope>
    <source>
        <strain evidence="3">GH52</strain>
    </source>
</reference>
<evidence type="ECO:0000313" key="3">
    <source>
        <dbReference type="Proteomes" id="UP001597362"/>
    </source>
</evidence>
<dbReference type="RefSeq" id="WP_377770313.1">
    <property type="nucleotide sequence ID" value="NZ_JBHUHO010000014.1"/>
</dbReference>
<dbReference type="Proteomes" id="UP001597362">
    <property type="component" value="Unassembled WGS sequence"/>
</dbReference>
<keyword evidence="3" id="KW-1185">Reference proteome</keyword>
<name>A0ABW4YHS4_9BACL</name>
<evidence type="ECO:0000256" key="1">
    <source>
        <dbReference type="SAM" id="Phobius"/>
    </source>
</evidence>
<keyword evidence="1" id="KW-1133">Transmembrane helix</keyword>
<keyword evidence="1" id="KW-0812">Transmembrane</keyword>
<keyword evidence="1" id="KW-0472">Membrane</keyword>
<feature type="transmembrane region" description="Helical" evidence="1">
    <location>
        <begin position="105"/>
        <end position="125"/>
    </location>
</feature>